<evidence type="ECO:0000256" key="4">
    <source>
        <dbReference type="ARBA" id="ARBA00023027"/>
    </source>
</evidence>
<comment type="function">
    <text evidence="6">Also exhibits azoreductase activity. Catalyzes the reductive cleavage of the azo bond in aromatic azo compounds to the corresponding amines.</text>
</comment>
<comment type="catalytic activity">
    <reaction evidence="5">
        <text>N,N-dimethyl-1,4-phenylenediamine + anthranilate + 2 NAD(+) = 2-(4-dimethylaminophenyl)diazenylbenzoate + 2 NADH + 2 H(+)</text>
        <dbReference type="Rhea" id="RHEA:55872"/>
        <dbReference type="ChEBI" id="CHEBI:15378"/>
        <dbReference type="ChEBI" id="CHEBI:15783"/>
        <dbReference type="ChEBI" id="CHEBI:16567"/>
        <dbReference type="ChEBI" id="CHEBI:57540"/>
        <dbReference type="ChEBI" id="CHEBI:57945"/>
        <dbReference type="ChEBI" id="CHEBI:71579"/>
        <dbReference type="EC" id="1.7.1.17"/>
    </reaction>
    <physiologicalReaction direction="right-to-left" evidence="5">
        <dbReference type="Rhea" id="RHEA:55874"/>
    </physiologicalReaction>
</comment>
<proteinExistence type="inferred from homology"/>
<dbReference type="GO" id="GO:0010181">
    <property type="term" value="F:FMN binding"/>
    <property type="evidence" value="ECO:0007669"/>
    <property type="project" value="UniProtKB-UniRule"/>
</dbReference>
<dbReference type="SUPFAM" id="SSF52218">
    <property type="entry name" value="Flavoproteins"/>
    <property type="match status" value="1"/>
</dbReference>
<evidence type="ECO:0000256" key="5">
    <source>
        <dbReference type="ARBA" id="ARBA00048542"/>
    </source>
</evidence>
<comment type="subunit">
    <text evidence="6">Homodimer.</text>
</comment>
<dbReference type="GO" id="GO:0016655">
    <property type="term" value="F:oxidoreductase activity, acting on NAD(P)H, quinone or similar compound as acceptor"/>
    <property type="evidence" value="ECO:0007669"/>
    <property type="project" value="InterPro"/>
</dbReference>
<dbReference type="GO" id="GO:0009055">
    <property type="term" value="F:electron transfer activity"/>
    <property type="evidence" value="ECO:0007669"/>
    <property type="project" value="UniProtKB-UniRule"/>
</dbReference>
<dbReference type="Pfam" id="PF02525">
    <property type="entry name" value="Flavodoxin_2"/>
    <property type="match status" value="1"/>
</dbReference>
<keyword evidence="2 6" id="KW-0288">FMN</keyword>
<reference evidence="8 9" key="1">
    <citation type="submission" date="2017-05" db="EMBL/GenBank/DDBJ databases">
        <title>Vagococcus spp. assemblies.</title>
        <authorList>
            <person name="Gulvik C.A."/>
        </authorList>
    </citation>
    <scope>NUCLEOTIDE SEQUENCE [LARGE SCALE GENOMIC DNA]</scope>
    <source>
        <strain evidence="8 9">CCUG 51432</strain>
    </source>
</reference>
<sequence>MTKILVVKAHPLTGAESKSVAVADEFLKQYRKQNPDDTIEVLDLFASYIPEIDKDLLSAMYALGGGSSFDSLSVEQQKAMGRYDELMTQFLAADKVIVINALWNLGVPGRLKSWIDSITVAGKTFKYTENGPVGLLDNKKVLHIQSGGGHYDGSDFAAQYVKAMFNFVGITDHQRLSIEGIDYAPDKKEEIMASAFEQAGILATTF</sequence>
<dbReference type="OrthoDB" id="9805013at2"/>
<evidence type="ECO:0000256" key="1">
    <source>
        <dbReference type="ARBA" id="ARBA00022630"/>
    </source>
</evidence>
<dbReference type="EC" id="1.7.1.17" evidence="6"/>
<feature type="domain" description="Flavodoxin-like fold" evidence="7">
    <location>
        <begin position="2"/>
        <end position="198"/>
    </location>
</feature>
<gene>
    <name evidence="6" type="primary">azoR</name>
    <name evidence="8" type="ORF">CBF29_12970</name>
</gene>
<keyword evidence="3 6" id="KW-0560">Oxidoreductase</keyword>
<comment type="catalytic activity">
    <reaction evidence="6">
        <text>2 a quinone + NADH + H(+) = 2 a 1,4-benzosemiquinone + NAD(+)</text>
        <dbReference type="Rhea" id="RHEA:65952"/>
        <dbReference type="ChEBI" id="CHEBI:15378"/>
        <dbReference type="ChEBI" id="CHEBI:57540"/>
        <dbReference type="ChEBI" id="CHEBI:57945"/>
        <dbReference type="ChEBI" id="CHEBI:132124"/>
        <dbReference type="ChEBI" id="CHEBI:134225"/>
    </reaction>
</comment>
<evidence type="ECO:0000313" key="8">
    <source>
        <dbReference type="EMBL" id="RSU08897.1"/>
    </source>
</evidence>
<dbReference type="PANTHER" id="PTHR43741">
    <property type="entry name" value="FMN-DEPENDENT NADH-AZOREDUCTASE 1"/>
    <property type="match status" value="1"/>
</dbReference>
<evidence type="ECO:0000256" key="3">
    <source>
        <dbReference type="ARBA" id="ARBA00023002"/>
    </source>
</evidence>
<dbReference type="InterPro" id="IPR050104">
    <property type="entry name" value="FMN-dep_NADH:Q_OxRdtase_AzoR1"/>
</dbReference>
<dbReference type="AlphaFoldDB" id="A0A430ALX9"/>
<feature type="binding site" evidence="6">
    <location>
        <begin position="17"/>
        <end position="19"/>
    </location>
    <ligand>
        <name>FMN</name>
        <dbReference type="ChEBI" id="CHEBI:58210"/>
    </ligand>
</feature>
<dbReference type="EMBL" id="NGKA01000032">
    <property type="protein sequence ID" value="RSU08897.1"/>
    <property type="molecule type" value="Genomic_DNA"/>
</dbReference>
<dbReference type="InterPro" id="IPR003680">
    <property type="entry name" value="Flavodoxin_fold"/>
</dbReference>
<name>A0A430ALX9_9ENTE</name>
<protein>
    <recommendedName>
        <fullName evidence="6">FMN dependent NADH:quinone oxidoreductase</fullName>
        <ecNumber evidence="6">1.6.5.-</ecNumber>
    </recommendedName>
    <alternativeName>
        <fullName evidence="6">Azo-dye reductase</fullName>
    </alternativeName>
    <alternativeName>
        <fullName evidence="6">FMN-dependent NADH-azo compound oxidoreductase</fullName>
    </alternativeName>
    <alternativeName>
        <fullName evidence="6">FMN-dependent NADH-azoreductase</fullName>
        <ecNumber evidence="6">1.7.1.17</ecNumber>
    </alternativeName>
</protein>
<feature type="binding site" evidence="6">
    <location>
        <begin position="146"/>
        <end position="149"/>
    </location>
    <ligand>
        <name>FMN</name>
        <dbReference type="ChEBI" id="CHEBI:58210"/>
    </ligand>
</feature>
<comment type="caution">
    <text evidence="6">Lacks conserved residue(s) required for the propagation of feature annotation.</text>
</comment>
<evidence type="ECO:0000259" key="7">
    <source>
        <dbReference type="Pfam" id="PF02525"/>
    </source>
</evidence>
<dbReference type="Proteomes" id="UP000287605">
    <property type="component" value="Unassembled WGS sequence"/>
</dbReference>
<dbReference type="Gene3D" id="3.40.50.360">
    <property type="match status" value="1"/>
</dbReference>
<comment type="caution">
    <text evidence="8">The sequence shown here is derived from an EMBL/GenBank/DDBJ whole genome shotgun (WGS) entry which is preliminary data.</text>
</comment>
<comment type="cofactor">
    <cofactor evidence="6">
        <name>FMN</name>
        <dbReference type="ChEBI" id="CHEBI:58210"/>
    </cofactor>
    <text evidence="6">Binds 1 FMN per subunit.</text>
</comment>
<evidence type="ECO:0000256" key="2">
    <source>
        <dbReference type="ARBA" id="ARBA00022643"/>
    </source>
</evidence>
<keyword evidence="4 6" id="KW-0520">NAD</keyword>
<keyword evidence="1 6" id="KW-0285">Flavoprotein</keyword>
<evidence type="ECO:0000256" key="6">
    <source>
        <dbReference type="HAMAP-Rule" id="MF_01216"/>
    </source>
</evidence>
<evidence type="ECO:0000313" key="9">
    <source>
        <dbReference type="Proteomes" id="UP000287605"/>
    </source>
</evidence>
<keyword evidence="9" id="KW-1185">Reference proteome</keyword>
<comment type="similarity">
    <text evidence="6">Belongs to the azoreductase type 1 family.</text>
</comment>
<dbReference type="RefSeq" id="WP_126810134.1">
    <property type="nucleotide sequence ID" value="NZ_NGKA01000032.1"/>
</dbReference>
<comment type="function">
    <text evidence="6">Quinone reductase that provides resistance to thiol-specific stress caused by electrophilic quinones.</text>
</comment>
<accession>A0A430ALX9</accession>
<dbReference type="PANTHER" id="PTHR43741:SF7">
    <property type="entry name" value="FMN-DEPENDENT NADH:QUINONE OXIDOREDUCTASE"/>
    <property type="match status" value="1"/>
</dbReference>
<dbReference type="GO" id="GO:0016652">
    <property type="term" value="F:oxidoreductase activity, acting on NAD(P)H as acceptor"/>
    <property type="evidence" value="ECO:0007669"/>
    <property type="project" value="UniProtKB-UniRule"/>
</dbReference>
<dbReference type="InterPro" id="IPR029039">
    <property type="entry name" value="Flavoprotein-like_sf"/>
</dbReference>
<dbReference type="EC" id="1.6.5.-" evidence="6"/>
<dbReference type="HAMAP" id="MF_01216">
    <property type="entry name" value="Azoreductase_type1"/>
    <property type="match status" value="1"/>
</dbReference>
<organism evidence="8 9">
    <name type="scientific">Vagococcus elongatus</name>
    <dbReference type="NCBI Taxonomy" id="180344"/>
    <lineage>
        <taxon>Bacteria</taxon>
        <taxon>Bacillati</taxon>
        <taxon>Bacillota</taxon>
        <taxon>Bacilli</taxon>
        <taxon>Lactobacillales</taxon>
        <taxon>Enterococcaceae</taxon>
        <taxon>Vagococcus</taxon>
    </lineage>
</organism>
<dbReference type="InterPro" id="IPR023048">
    <property type="entry name" value="NADH:quinone_OxRdtase_FMN_depd"/>
</dbReference>